<evidence type="ECO:0000313" key="9">
    <source>
        <dbReference type="Proteomes" id="UP001237642"/>
    </source>
</evidence>
<evidence type="ECO:0000256" key="6">
    <source>
        <dbReference type="ARBA" id="ARBA00023242"/>
    </source>
</evidence>
<accession>A0AAD8HFB7</accession>
<comment type="caution">
    <text evidence="8">The sequence shown here is derived from an EMBL/GenBank/DDBJ whole genome shotgun (WGS) entry which is preliminary data.</text>
</comment>
<reference evidence="8" key="2">
    <citation type="submission" date="2023-05" db="EMBL/GenBank/DDBJ databases">
        <authorList>
            <person name="Schelkunov M.I."/>
        </authorList>
    </citation>
    <scope>NUCLEOTIDE SEQUENCE</scope>
    <source>
        <strain evidence="8">Hsosn_3</strain>
        <tissue evidence="8">Leaf</tissue>
    </source>
</reference>
<keyword evidence="2" id="KW-0805">Transcription regulation</keyword>
<evidence type="ECO:0000259" key="7">
    <source>
        <dbReference type="PROSITE" id="PS51806"/>
    </source>
</evidence>
<evidence type="ECO:0000256" key="1">
    <source>
        <dbReference type="ARBA" id="ARBA00004123"/>
    </source>
</evidence>
<keyword evidence="6" id="KW-0539">Nucleus</keyword>
<dbReference type="PANTHER" id="PTHR45693">
    <property type="entry name" value="TRANSCRIPTION FACTOR TGA9"/>
    <property type="match status" value="1"/>
</dbReference>
<sequence length="101" mass="11340">MSGNGALAFDVEYALWLEEHTERANERRGVVYSHANDAELHIVVDGILTNYDDIHRIKAEAANADVFHILSGMRKTPAERCFLWLGGFRSSELHRGVNESA</sequence>
<gene>
    <name evidence="8" type="ORF">POM88_041062</name>
</gene>
<dbReference type="GO" id="GO:0043565">
    <property type="term" value="F:sequence-specific DNA binding"/>
    <property type="evidence" value="ECO:0007669"/>
    <property type="project" value="InterPro"/>
</dbReference>
<comment type="subcellular location">
    <subcellularLocation>
        <location evidence="1">Nucleus</location>
    </subcellularLocation>
</comment>
<feature type="domain" description="DOG1" evidence="7">
    <location>
        <begin position="6"/>
        <end position="101"/>
    </location>
</feature>
<keyword evidence="3" id="KW-0238">DNA-binding</keyword>
<organism evidence="8 9">
    <name type="scientific">Heracleum sosnowskyi</name>
    <dbReference type="NCBI Taxonomy" id="360622"/>
    <lineage>
        <taxon>Eukaryota</taxon>
        <taxon>Viridiplantae</taxon>
        <taxon>Streptophyta</taxon>
        <taxon>Embryophyta</taxon>
        <taxon>Tracheophyta</taxon>
        <taxon>Spermatophyta</taxon>
        <taxon>Magnoliopsida</taxon>
        <taxon>eudicotyledons</taxon>
        <taxon>Gunneridae</taxon>
        <taxon>Pentapetalae</taxon>
        <taxon>asterids</taxon>
        <taxon>campanulids</taxon>
        <taxon>Apiales</taxon>
        <taxon>Apiaceae</taxon>
        <taxon>Apioideae</taxon>
        <taxon>apioid superclade</taxon>
        <taxon>Tordylieae</taxon>
        <taxon>Tordyliinae</taxon>
        <taxon>Heracleum</taxon>
    </lineage>
</organism>
<protein>
    <submittedName>
        <fullName evidence="8">DOG1 domain-containing protein</fullName>
    </submittedName>
</protein>
<evidence type="ECO:0000256" key="5">
    <source>
        <dbReference type="ARBA" id="ARBA00023163"/>
    </source>
</evidence>
<dbReference type="GO" id="GO:0005634">
    <property type="term" value="C:nucleus"/>
    <property type="evidence" value="ECO:0007669"/>
    <property type="project" value="UniProtKB-SubCell"/>
</dbReference>
<name>A0AAD8HFB7_9APIA</name>
<dbReference type="Pfam" id="PF14144">
    <property type="entry name" value="DOG1"/>
    <property type="match status" value="1"/>
</dbReference>
<dbReference type="InterPro" id="IPR025422">
    <property type="entry name" value="TGA_domain"/>
</dbReference>
<dbReference type="AlphaFoldDB" id="A0AAD8HFB7"/>
<dbReference type="GO" id="GO:0006351">
    <property type="term" value="P:DNA-templated transcription"/>
    <property type="evidence" value="ECO:0007669"/>
    <property type="project" value="InterPro"/>
</dbReference>
<evidence type="ECO:0000256" key="3">
    <source>
        <dbReference type="ARBA" id="ARBA00023125"/>
    </source>
</evidence>
<dbReference type="EMBL" id="JAUIZM010000009">
    <property type="protein sequence ID" value="KAK1365501.1"/>
    <property type="molecule type" value="Genomic_DNA"/>
</dbReference>
<dbReference type="Proteomes" id="UP001237642">
    <property type="component" value="Unassembled WGS sequence"/>
</dbReference>
<keyword evidence="4" id="KW-0010">Activator</keyword>
<dbReference type="PANTHER" id="PTHR45693:SF46">
    <property type="entry name" value="TRANSCRIPTION FACTOR TGA2-RELATED"/>
    <property type="match status" value="1"/>
</dbReference>
<evidence type="ECO:0000256" key="2">
    <source>
        <dbReference type="ARBA" id="ARBA00023015"/>
    </source>
</evidence>
<proteinExistence type="predicted"/>
<evidence type="ECO:0000256" key="4">
    <source>
        <dbReference type="ARBA" id="ARBA00023159"/>
    </source>
</evidence>
<keyword evidence="5" id="KW-0804">Transcription</keyword>
<evidence type="ECO:0000313" key="8">
    <source>
        <dbReference type="EMBL" id="KAK1365501.1"/>
    </source>
</evidence>
<reference evidence="8" key="1">
    <citation type="submission" date="2023-02" db="EMBL/GenBank/DDBJ databases">
        <title>Genome of toxic invasive species Heracleum sosnowskyi carries increased number of genes despite the absence of recent whole-genome duplications.</title>
        <authorList>
            <person name="Schelkunov M."/>
            <person name="Shtratnikova V."/>
            <person name="Makarenko M."/>
            <person name="Klepikova A."/>
            <person name="Omelchenko D."/>
            <person name="Novikova G."/>
            <person name="Obukhova E."/>
            <person name="Bogdanov V."/>
            <person name="Penin A."/>
            <person name="Logacheva M."/>
        </authorList>
    </citation>
    <scope>NUCLEOTIDE SEQUENCE</scope>
    <source>
        <strain evidence="8">Hsosn_3</strain>
        <tissue evidence="8">Leaf</tissue>
    </source>
</reference>
<keyword evidence="9" id="KW-1185">Reference proteome</keyword>
<dbReference type="PROSITE" id="PS51806">
    <property type="entry name" value="DOG1"/>
    <property type="match status" value="1"/>
</dbReference>